<keyword evidence="2" id="KW-1185">Reference proteome</keyword>
<accession>A0A4R5K5D8</accession>
<dbReference type="OrthoDB" id="3383452at2"/>
<name>A0A4R5K5D8_9MICC</name>
<sequence length="111" mass="12712">MAWFNADDKMHSHPKSRAAGLEAIGLWTLAGTYCTDYLTDGAVPEWFVESWPKGKQLAGKLVTAGLWDVADDGWQFRSWPEYQRTRAQVLAEKKKAADRKKKWQEEQARKA</sequence>
<gene>
    <name evidence="1" type="ORF">E1809_24100</name>
</gene>
<dbReference type="AlphaFoldDB" id="A0A4R5K5D8"/>
<proteinExistence type="predicted"/>
<reference evidence="1 2" key="1">
    <citation type="submission" date="2019-03" db="EMBL/GenBank/DDBJ databases">
        <title>Whole genome sequence of Arthrobacter sp JH1-1.</title>
        <authorList>
            <person name="Trinh H.N."/>
        </authorList>
    </citation>
    <scope>NUCLEOTIDE SEQUENCE [LARGE SCALE GENOMIC DNA]</scope>
    <source>
        <strain evidence="1 2">JH1-1</strain>
    </source>
</reference>
<comment type="caution">
    <text evidence="1">The sequence shown here is derived from an EMBL/GenBank/DDBJ whole genome shotgun (WGS) entry which is preliminary data.</text>
</comment>
<dbReference type="Proteomes" id="UP000295511">
    <property type="component" value="Unassembled WGS sequence"/>
</dbReference>
<organism evidence="1 2">
    <name type="scientific">Arthrobacter terricola</name>
    <dbReference type="NCBI Taxonomy" id="2547396"/>
    <lineage>
        <taxon>Bacteria</taxon>
        <taxon>Bacillati</taxon>
        <taxon>Actinomycetota</taxon>
        <taxon>Actinomycetes</taxon>
        <taxon>Micrococcales</taxon>
        <taxon>Micrococcaceae</taxon>
        <taxon>Arthrobacter</taxon>
    </lineage>
</organism>
<dbReference type="RefSeq" id="WP_133206785.1">
    <property type="nucleotide sequence ID" value="NZ_SMRU01000047.1"/>
</dbReference>
<evidence type="ECO:0000313" key="2">
    <source>
        <dbReference type="Proteomes" id="UP000295511"/>
    </source>
</evidence>
<dbReference type="EMBL" id="SMRU01000047">
    <property type="protein sequence ID" value="TDF88105.1"/>
    <property type="molecule type" value="Genomic_DNA"/>
</dbReference>
<evidence type="ECO:0000313" key="1">
    <source>
        <dbReference type="EMBL" id="TDF88105.1"/>
    </source>
</evidence>
<protein>
    <submittedName>
        <fullName evidence="1">Uncharacterized protein</fullName>
    </submittedName>
</protein>